<dbReference type="Gene3D" id="3.30.1490.70">
    <property type="match status" value="1"/>
</dbReference>
<dbReference type="PANTHER" id="PTHR45674">
    <property type="entry name" value="DNA LIGASE 1/3 FAMILY MEMBER"/>
    <property type="match status" value="1"/>
</dbReference>
<dbReference type="InterPro" id="IPR050191">
    <property type="entry name" value="ATP-dep_DNA_ligase"/>
</dbReference>
<protein>
    <submittedName>
        <fullName evidence="6">ATP-dependent DNA ligase</fullName>
    </submittedName>
    <submittedName>
        <fullName evidence="5">SPBc2 prophage-derived DNA ligase-like protein LigB</fullName>
    </submittedName>
</protein>
<evidence type="ECO:0000256" key="3">
    <source>
        <dbReference type="ARBA" id="ARBA00034003"/>
    </source>
</evidence>
<reference evidence="7" key="1">
    <citation type="submission" date="2015-07" db="EMBL/GenBank/DDBJ databases">
        <title>Genome sequencing project for genomic taxonomy and phylogenomics of Bacillus-like bacteria.</title>
        <authorList>
            <person name="Liu B."/>
            <person name="Wang J."/>
            <person name="Zhu Y."/>
            <person name="Liu G."/>
            <person name="Chen Q."/>
            <person name="Chen Z."/>
            <person name="Lan J."/>
            <person name="Che J."/>
            <person name="Ge C."/>
            <person name="Shi H."/>
            <person name="Pan Z."/>
            <person name="Liu X."/>
        </authorList>
    </citation>
    <scope>NUCLEOTIDE SEQUENCE [LARGE SCALE GENOMIC DNA]</scope>
    <source>
        <strain evidence="7">DSM 9887</strain>
    </source>
</reference>
<dbReference type="Gene3D" id="2.40.50.140">
    <property type="entry name" value="Nucleic acid-binding proteins"/>
    <property type="match status" value="1"/>
</dbReference>
<dbReference type="OrthoDB" id="5503604at2"/>
<evidence type="ECO:0000313" key="6">
    <source>
        <dbReference type="EMBL" id="KNB69473.1"/>
    </source>
</evidence>
<dbReference type="EMBL" id="LGIQ01000011">
    <property type="protein sequence ID" value="KNB69473.1"/>
    <property type="molecule type" value="Genomic_DNA"/>
</dbReference>
<dbReference type="Proteomes" id="UP000319578">
    <property type="component" value="Unassembled WGS sequence"/>
</dbReference>
<evidence type="ECO:0000313" key="5">
    <source>
        <dbReference type="EMBL" id="GED70919.1"/>
    </source>
</evidence>
<reference evidence="5 8" key="3">
    <citation type="submission" date="2019-06" db="EMBL/GenBank/DDBJ databases">
        <title>Whole genome shotgun sequence of Brevibacillus reuszeri NBRC 15719.</title>
        <authorList>
            <person name="Hosoyama A."/>
            <person name="Uohara A."/>
            <person name="Ohji S."/>
            <person name="Ichikawa N."/>
        </authorList>
    </citation>
    <scope>NUCLEOTIDE SEQUENCE [LARGE SCALE GENOMIC DNA]</scope>
    <source>
        <strain evidence="5 8">NBRC 15719</strain>
    </source>
</reference>
<dbReference type="RefSeq" id="WP_049741487.1">
    <property type="nucleotide sequence ID" value="NZ_BJON01000018.1"/>
</dbReference>
<dbReference type="CDD" id="cd07906">
    <property type="entry name" value="Adenylation_DNA_ligase_LigD_LigC"/>
    <property type="match status" value="1"/>
</dbReference>
<dbReference type="Proteomes" id="UP000036834">
    <property type="component" value="Unassembled WGS sequence"/>
</dbReference>
<dbReference type="STRING" id="54915.ADS79_26705"/>
<proteinExistence type="inferred from homology"/>
<evidence type="ECO:0000313" key="7">
    <source>
        <dbReference type="Proteomes" id="UP000036834"/>
    </source>
</evidence>
<dbReference type="GO" id="GO:0005524">
    <property type="term" value="F:ATP binding"/>
    <property type="evidence" value="ECO:0007669"/>
    <property type="project" value="InterPro"/>
</dbReference>
<dbReference type="Gene3D" id="3.30.470.30">
    <property type="entry name" value="DNA ligase/mRNA capping enzyme"/>
    <property type="match status" value="1"/>
</dbReference>
<evidence type="ECO:0000256" key="1">
    <source>
        <dbReference type="ARBA" id="ARBA00007572"/>
    </source>
</evidence>
<dbReference type="AlphaFoldDB" id="A0A0K9YL49"/>
<evidence type="ECO:0000313" key="8">
    <source>
        <dbReference type="Proteomes" id="UP000319578"/>
    </source>
</evidence>
<comment type="catalytic activity">
    <reaction evidence="3">
        <text>ATP + (deoxyribonucleotide)n-3'-hydroxyl + 5'-phospho-(deoxyribonucleotide)m = (deoxyribonucleotide)n+m + AMP + diphosphate.</text>
        <dbReference type="EC" id="6.5.1.1"/>
    </reaction>
</comment>
<sequence>MEFIYPMLLEQIDKPFSDGRYVFEPKIDGHRLELSRSNGKTRLFTRHNNDVTLKYPELVTDGPDLILDGELVVMDPETGLPDFELTMSRFQSKKSRLPISYVVFDILQYDGADLRDQSLMERKAILDRAITDTSTMSKIAYIDGRGEDLYDLIVKRNMEGVVAKRKDSRYHAGKRTDDFVKIINYSYADVSIAGWRKGDFGWLAHVNGRPAGVIELGVPPTHKKAFYGVAKPLITGEDRDYVFVQPLIKARVKFRNWTKSGMLRSPVFVEFILNA</sequence>
<organism evidence="6 7">
    <name type="scientific">Brevibacillus reuszeri</name>
    <dbReference type="NCBI Taxonomy" id="54915"/>
    <lineage>
        <taxon>Bacteria</taxon>
        <taxon>Bacillati</taxon>
        <taxon>Bacillota</taxon>
        <taxon>Bacilli</taxon>
        <taxon>Bacillales</taxon>
        <taxon>Paenibacillaceae</taxon>
        <taxon>Brevibacillus</taxon>
    </lineage>
</organism>
<keyword evidence="8" id="KW-1185">Reference proteome</keyword>
<dbReference type="GO" id="GO:0006281">
    <property type="term" value="P:DNA repair"/>
    <property type="evidence" value="ECO:0007669"/>
    <property type="project" value="InterPro"/>
</dbReference>
<dbReference type="SUPFAM" id="SSF56091">
    <property type="entry name" value="DNA ligase/mRNA capping enzyme, catalytic domain"/>
    <property type="match status" value="1"/>
</dbReference>
<dbReference type="NCBIfam" id="NF005796">
    <property type="entry name" value="PRK07636.1"/>
    <property type="match status" value="1"/>
</dbReference>
<dbReference type="Pfam" id="PF01068">
    <property type="entry name" value="DNA_ligase_A_M"/>
    <property type="match status" value="1"/>
</dbReference>
<dbReference type="EMBL" id="BJON01000018">
    <property type="protein sequence ID" value="GED70919.1"/>
    <property type="molecule type" value="Genomic_DNA"/>
</dbReference>
<comment type="similarity">
    <text evidence="1">Belongs to the ATP-dependent DNA ligase family.</text>
</comment>
<gene>
    <name evidence="5" type="primary">ligB</name>
    <name evidence="6" type="ORF">ADS79_26705</name>
    <name evidence="5" type="ORF">BRE01_46210</name>
</gene>
<accession>A0A0K9YL49</accession>
<dbReference type="InterPro" id="IPR012310">
    <property type="entry name" value="DNA_ligase_ATP-dep_cent"/>
</dbReference>
<dbReference type="SUPFAM" id="SSF50249">
    <property type="entry name" value="Nucleic acid-binding proteins"/>
    <property type="match status" value="1"/>
</dbReference>
<evidence type="ECO:0000256" key="2">
    <source>
        <dbReference type="ARBA" id="ARBA00022598"/>
    </source>
</evidence>
<dbReference type="PATRIC" id="fig|54915.3.peg.4517"/>
<dbReference type="PANTHER" id="PTHR45674:SF4">
    <property type="entry name" value="DNA LIGASE 1"/>
    <property type="match status" value="1"/>
</dbReference>
<evidence type="ECO:0000259" key="4">
    <source>
        <dbReference type="PROSITE" id="PS50160"/>
    </source>
</evidence>
<dbReference type="InterPro" id="IPR012340">
    <property type="entry name" value="NA-bd_OB-fold"/>
</dbReference>
<keyword evidence="2 6" id="KW-0436">Ligase</keyword>
<reference evidence="6" key="2">
    <citation type="submission" date="2015-07" db="EMBL/GenBank/DDBJ databases">
        <title>MeaNS - Measles Nucleotide Surveillance Program.</title>
        <authorList>
            <person name="Tran T."/>
            <person name="Druce J."/>
        </authorList>
    </citation>
    <scope>NUCLEOTIDE SEQUENCE</scope>
    <source>
        <strain evidence="6">DSM 9887</strain>
    </source>
</reference>
<feature type="domain" description="ATP-dependent DNA ligase family profile" evidence="4">
    <location>
        <begin position="92"/>
        <end position="231"/>
    </location>
</feature>
<dbReference type="GO" id="GO:0003910">
    <property type="term" value="F:DNA ligase (ATP) activity"/>
    <property type="evidence" value="ECO:0007669"/>
    <property type="project" value="UniProtKB-EC"/>
</dbReference>
<comment type="caution">
    <text evidence="6">The sequence shown here is derived from an EMBL/GenBank/DDBJ whole genome shotgun (WGS) entry which is preliminary data.</text>
</comment>
<dbReference type="PROSITE" id="PS50160">
    <property type="entry name" value="DNA_LIGASE_A3"/>
    <property type="match status" value="1"/>
</dbReference>
<dbReference type="GO" id="GO:0006310">
    <property type="term" value="P:DNA recombination"/>
    <property type="evidence" value="ECO:0007669"/>
    <property type="project" value="InterPro"/>
</dbReference>
<name>A0A0K9YL49_9BACL</name>